<accession>A0A2V3DQ30</accession>
<sequence length="207" mass="22316">MVLGPSREEVAVWGPDITGESAWSIQKILNAQGSSWHAFVIGGDLLDADDLASEWEALSEDDDCSAQELDSLRENDARAEFSLPSNDTPAQALVTSGLELPDESPISDVGGTLIAMRLAYPGDVIAHLEWEGADNWGSRTALSVILRRWYLEAGAVPLHLSDTDDATMTLAIADLPKMIDDVQGACDEFTVLSTTPSGTTIAQLWWD</sequence>
<comment type="caution">
    <text evidence="1">The sequence shown here is derived from an EMBL/GenBank/DDBJ whole genome shotgun (WGS) entry which is preliminary data.</text>
</comment>
<dbReference type="EMBL" id="QHLZ01000006">
    <property type="protein sequence ID" value="PXA65112.1"/>
    <property type="molecule type" value="Genomic_DNA"/>
</dbReference>
<evidence type="ECO:0008006" key="3">
    <source>
        <dbReference type="Google" id="ProtNLM"/>
    </source>
</evidence>
<protein>
    <recommendedName>
        <fullName evidence="3">DUF4253 domain-containing protein</fullName>
    </recommendedName>
</protein>
<gene>
    <name evidence="1" type="ORF">CVS29_10475</name>
</gene>
<name>A0A2V3DQ30_9MICC</name>
<organism evidence="1 2">
    <name type="scientific">Arthrobacter psychrochitiniphilus</name>
    <dbReference type="NCBI Taxonomy" id="291045"/>
    <lineage>
        <taxon>Bacteria</taxon>
        <taxon>Bacillati</taxon>
        <taxon>Actinomycetota</taxon>
        <taxon>Actinomycetes</taxon>
        <taxon>Micrococcales</taxon>
        <taxon>Micrococcaceae</taxon>
        <taxon>Arthrobacter</taxon>
    </lineage>
</organism>
<dbReference type="AlphaFoldDB" id="A0A2V3DQ30"/>
<dbReference type="Proteomes" id="UP000246303">
    <property type="component" value="Unassembled WGS sequence"/>
</dbReference>
<keyword evidence="2" id="KW-1185">Reference proteome</keyword>
<evidence type="ECO:0000313" key="2">
    <source>
        <dbReference type="Proteomes" id="UP000246303"/>
    </source>
</evidence>
<evidence type="ECO:0000313" key="1">
    <source>
        <dbReference type="EMBL" id="PXA65112.1"/>
    </source>
</evidence>
<proteinExistence type="predicted"/>
<reference evidence="1 2" key="1">
    <citation type="submission" date="2018-05" db="EMBL/GenBank/DDBJ databases">
        <title>Genetic diversity of glacier-inhabiting Cryobacterium bacteria in China and description of Cryobacterium mengkeensis sp. nov. and Arthrobacter glacialis sp. nov.</title>
        <authorList>
            <person name="Liu Q."/>
            <person name="Xin Y.-H."/>
        </authorList>
    </citation>
    <scope>NUCLEOTIDE SEQUENCE [LARGE SCALE GENOMIC DNA]</scope>
    <source>
        <strain evidence="1 2">GP3</strain>
    </source>
</reference>